<dbReference type="SUPFAM" id="SSF50685">
    <property type="entry name" value="Barwin-like endoglucanases"/>
    <property type="match status" value="1"/>
</dbReference>
<proteinExistence type="predicted"/>
<accession>A0ABV6GDB0</accession>
<reference evidence="3 4" key="1">
    <citation type="submission" date="2024-09" db="EMBL/GenBank/DDBJ databases">
        <authorList>
            <person name="Sun Q."/>
            <person name="Mori K."/>
        </authorList>
    </citation>
    <scope>NUCLEOTIDE SEQUENCE [LARGE SCALE GENOMIC DNA]</scope>
    <source>
        <strain evidence="3 4">CCM 7228</strain>
    </source>
</reference>
<dbReference type="Proteomes" id="UP001589854">
    <property type="component" value="Unassembled WGS sequence"/>
</dbReference>
<dbReference type="EMBL" id="JBHLVO010000003">
    <property type="protein sequence ID" value="MFC0270942.1"/>
    <property type="molecule type" value="Genomic_DNA"/>
</dbReference>
<dbReference type="CDD" id="cd22786">
    <property type="entry name" value="DPBB_YuiC-like"/>
    <property type="match status" value="1"/>
</dbReference>
<gene>
    <name evidence="3" type="ORF">ACFFIX_05710</name>
</gene>
<organism evidence="3 4">
    <name type="scientific">Metabacillus herbersteinensis</name>
    <dbReference type="NCBI Taxonomy" id="283816"/>
    <lineage>
        <taxon>Bacteria</taxon>
        <taxon>Bacillati</taxon>
        <taxon>Bacillota</taxon>
        <taxon>Bacilli</taxon>
        <taxon>Bacillales</taxon>
        <taxon>Bacillaceae</taxon>
        <taxon>Metabacillus</taxon>
    </lineage>
</organism>
<evidence type="ECO:0000313" key="4">
    <source>
        <dbReference type="Proteomes" id="UP001589854"/>
    </source>
</evidence>
<dbReference type="InterPro" id="IPR010611">
    <property type="entry name" value="3D_dom"/>
</dbReference>
<feature type="domain" description="3D" evidence="2">
    <location>
        <begin position="144"/>
        <end position="206"/>
    </location>
</feature>
<dbReference type="InterPro" id="IPR036908">
    <property type="entry name" value="RlpA-like_sf"/>
</dbReference>
<dbReference type="RefSeq" id="WP_378931469.1">
    <property type="nucleotide sequence ID" value="NZ_JBHLVO010000003.1"/>
</dbReference>
<protein>
    <submittedName>
        <fullName evidence="3">3D domain-containing protein</fullName>
    </submittedName>
</protein>
<comment type="caution">
    <text evidence="3">The sequence shown here is derived from an EMBL/GenBank/DDBJ whole genome shotgun (WGS) entry which is preliminary data.</text>
</comment>
<evidence type="ECO:0000256" key="1">
    <source>
        <dbReference type="ARBA" id="ARBA00022729"/>
    </source>
</evidence>
<keyword evidence="1" id="KW-0732">Signal</keyword>
<dbReference type="PANTHER" id="PTHR39160:SF4">
    <property type="entry name" value="RESUSCITATION-PROMOTING FACTOR RPFB"/>
    <property type="match status" value="1"/>
</dbReference>
<evidence type="ECO:0000259" key="2">
    <source>
        <dbReference type="Pfam" id="PF06725"/>
    </source>
</evidence>
<evidence type="ECO:0000313" key="3">
    <source>
        <dbReference type="EMBL" id="MFC0270942.1"/>
    </source>
</evidence>
<dbReference type="PANTHER" id="PTHR39160">
    <property type="entry name" value="CELL WALL-BINDING PROTEIN YOCH"/>
    <property type="match status" value="1"/>
</dbReference>
<keyword evidence="4" id="KW-1185">Reference proteome</keyword>
<dbReference type="Pfam" id="PF06725">
    <property type="entry name" value="3D"/>
    <property type="match status" value="1"/>
</dbReference>
<name>A0ABV6GDB0_9BACI</name>
<dbReference type="Gene3D" id="2.40.40.10">
    <property type="entry name" value="RlpA-like domain"/>
    <property type="match status" value="1"/>
</dbReference>
<dbReference type="InterPro" id="IPR051933">
    <property type="entry name" value="Resuscitation_pf_RpfB"/>
</dbReference>
<sequence>MNSIKTIARRLIMTVLFFGALFTTFEAISGVQAKDLTNWFYQNKSTSETDNSSVTKDKDSFKVLGLTFKYLNQQPLVKTEISSSGETVNENISLEEAFDWTKYQKKSVTATGYTAGVESTGKHPGHPEYGITYSGVKVKRDLFSTVAADLSVFPLGTILFIPDYGYGVVADKGGAIKGNELDLYYETVNDVYNKWGKRKLDVYIIKMGDGKLTEEQINVLNEDKSMQVFRQQYIKSKTKS</sequence>